<dbReference type="EMBL" id="QBQB01000156">
    <property type="protein sequence ID" value="PUD38900.1"/>
    <property type="molecule type" value="Genomic_DNA"/>
</dbReference>
<evidence type="ECO:0000259" key="1">
    <source>
        <dbReference type="Pfam" id="PF16653"/>
    </source>
</evidence>
<evidence type="ECO:0000313" key="3">
    <source>
        <dbReference type="Proteomes" id="UP000244660"/>
    </source>
</evidence>
<organism evidence="2 3">
    <name type="scientific">Helicobacter pylori</name>
    <name type="common">Campylobacter pylori</name>
    <dbReference type="NCBI Taxonomy" id="210"/>
    <lineage>
        <taxon>Bacteria</taxon>
        <taxon>Pseudomonadati</taxon>
        <taxon>Campylobacterota</taxon>
        <taxon>Epsilonproteobacteria</taxon>
        <taxon>Campylobacterales</taxon>
        <taxon>Helicobacteraceae</taxon>
        <taxon>Helicobacter</taxon>
    </lineage>
</organism>
<name>A0A2T6SQ77_HELPX</name>
<dbReference type="AlphaFoldDB" id="A0A2T6SQ77"/>
<feature type="domain" description="Saccharopine dehydrogenase-like C-terminal" evidence="1">
    <location>
        <begin position="6"/>
        <end position="81"/>
    </location>
</feature>
<dbReference type="Pfam" id="PF16653">
    <property type="entry name" value="Sacchrp_dh_C"/>
    <property type="match status" value="1"/>
</dbReference>
<dbReference type="Gene3D" id="3.30.360.10">
    <property type="entry name" value="Dihydrodipicolinate Reductase, domain 2"/>
    <property type="match status" value="1"/>
</dbReference>
<proteinExistence type="predicted"/>
<dbReference type="InterPro" id="IPR032095">
    <property type="entry name" value="Sacchrp_dh-like_C"/>
</dbReference>
<dbReference type="Proteomes" id="UP000244660">
    <property type="component" value="Unassembled WGS sequence"/>
</dbReference>
<comment type="caution">
    <text evidence="2">The sequence shown here is derived from an EMBL/GenBank/DDBJ whole genome shotgun (WGS) entry which is preliminary data.</text>
</comment>
<dbReference type="Gene3D" id="3.40.50.720">
    <property type="entry name" value="NAD(P)-binding Rossmann-like Domain"/>
    <property type="match status" value="1"/>
</dbReference>
<feature type="non-terminal residue" evidence="2">
    <location>
        <position position="1"/>
    </location>
</feature>
<accession>A0A2T6SQ77</accession>
<sequence>MTGIKNNQDKTLYIYNVCDHKKCYEEVGSQAISYTTGVPAMCAAKMICNDTWSVEHFKAGVFNIEELNTDPFMEELIKQGLPYEVIER</sequence>
<reference evidence="2 3" key="1">
    <citation type="submission" date="2018-01" db="EMBL/GenBank/DDBJ databases">
        <title>Helicobacter pylori genome-wide association study shows promise for predicting gastric cancer risk.</title>
        <authorList>
            <person name="Berthenet E."/>
            <person name="Yahara K."/>
            <person name="Thorell K."/>
            <person name="Pascoe B."/>
            <person name="Meric G."/>
            <person name="Mikhail J.M."/>
            <person name="Engstrand L."/>
            <person name="Enroth H."/>
            <person name="Burette A."/>
            <person name="Megraud F."/>
            <person name="Atherton J."/>
            <person name="Smith S."/>
            <person name="Wilkinson T.S."/>
            <person name="Hitchings M.D."/>
            <person name="Falush D."/>
            <person name="Sheppard S.K."/>
        </authorList>
    </citation>
    <scope>NUCLEOTIDE SEQUENCE [LARGE SCALE GENOMIC DNA]</scope>
    <source>
        <strain evidence="2 3">462</strain>
    </source>
</reference>
<protein>
    <submittedName>
        <fullName evidence="2">Saccharopine dehydrogenase</fullName>
    </submittedName>
</protein>
<dbReference type="RefSeq" id="WP_308811735.1">
    <property type="nucleotide sequence ID" value="NZ_QBQB01000156.1"/>
</dbReference>
<gene>
    <name evidence="2" type="ORF">C2R92_05965</name>
</gene>
<evidence type="ECO:0000313" key="2">
    <source>
        <dbReference type="EMBL" id="PUD38900.1"/>
    </source>
</evidence>